<accession>A0A6J6LBU3</accession>
<dbReference type="AlphaFoldDB" id="A0A6J6LBU3"/>
<proteinExistence type="predicted"/>
<gene>
    <name evidence="1" type="ORF">UFOPK2169_01211</name>
</gene>
<reference evidence="1" key="1">
    <citation type="submission" date="2020-05" db="EMBL/GenBank/DDBJ databases">
        <authorList>
            <person name="Chiriac C."/>
            <person name="Salcher M."/>
            <person name="Ghai R."/>
            <person name="Kavagutti S V."/>
        </authorList>
    </citation>
    <scope>NUCLEOTIDE SEQUENCE</scope>
</reference>
<organism evidence="1">
    <name type="scientific">freshwater metagenome</name>
    <dbReference type="NCBI Taxonomy" id="449393"/>
    <lineage>
        <taxon>unclassified sequences</taxon>
        <taxon>metagenomes</taxon>
        <taxon>ecological metagenomes</taxon>
    </lineage>
</organism>
<name>A0A6J6LBU3_9ZZZZ</name>
<sequence>MTVESVLFFPVVLMIVLSGFHLAALMHAHHVGSVAASRGASLMARSMASHGNVTRAVDEINRVTKEMGGVPFGGPKITESPTHFEVTVSLSSPQIVPFLPASVHRTATSAKELFIEEQDR</sequence>
<protein>
    <submittedName>
        <fullName evidence="1">Unannotated protein</fullName>
    </submittedName>
</protein>
<evidence type="ECO:0000313" key="1">
    <source>
        <dbReference type="EMBL" id="CAB4658019.1"/>
    </source>
</evidence>
<dbReference type="EMBL" id="CAEZWE010000052">
    <property type="protein sequence ID" value="CAB4658019.1"/>
    <property type="molecule type" value="Genomic_DNA"/>
</dbReference>